<organism evidence="1 2">
    <name type="scientific">Collybiopsis luxurians FD-317 M1</name>
    <dbReference type="NCBI Taxonomy" id="944289"/>
    <lineage>
        <taxon>Eukaryota</taxon>
        <taxon>Fungi</taxon>
        <taxon>Dikarya</taxon>
        <taxon>Basidiomycota</taxon>
        <taxon>Agaricomycotina</taxon>
        <taxon>Agaricomycetes</taxon>
        <taxon>Agaricomycetidae</taxon>
        <taxon>Agaricales</taxon>
        <taxon>Marasmiineae</taxon>
        <taxon>Omphalotaceae</taxon>
        <taxon>Collybiopsis</taxon>
        <taxon>Collybiopsis luxurians</taxon>
    </lineage>
</organism>
<name>A0A0D0AQN5_9AGAR</name>
<sequence>METSAIGFDWNTSESPFSSVLHTNHVPSPSELAKMDTFLAEPQQKLSKLESEILQLQKCLAKLSSERDRARTYITAHRALMSAICRLPAETLAEIFVHCIPTDRYPVRNSKEAPLLLTNICRSWRAIAISAPHLW</sequence>
<dbReference type="HOGENOM" id="CLU_018544_3_2_1"/>
<dbReference type="Proteomes" id="UP000053593">
    <property type="component" value="Unassembled WGS sequence"/>
</dbReference>
<dbReference type="AlphaFoldDB" id="A0A0D0AQN5"/>
<reference evidence="1 2" key="1">
    <citation type="submission" date="2014-04" db="EMBL/GenBank/DDBJ databases">
        <title>Evolutionary Origins and Diversification of the Mycorrhizal Mutualists.</title>
        <authorList>
            <consortium name="DOE Joint Genome Institute"/>
            <consortium name="Mycorrhizal Genomics Consortium"/>
            <person name="Kohler A."/>
            <person name="Kuo A."/>
            <person name="Nagy L.G."/>
            <person name="Floudas D."/>
            <person name="Copeland A."/>
            <person name="Barry K.W."/>
            <person name="Cichocki N."/>
            <person name="Veneault-Fourrey C."/>
            <person name="LaButti K."/>
            <person name="Lindquist E.A."/>
            <person name="Lipzen A."/>
            <person name="Lundell T."/>
            <person name="Morin E."/>
            <person name="Murat C."/>
            <person name="Riley R."/>
            <person name="Ohm R."/>
            <person name="Sun H."/>
            <person name="Tunlid A."/>
            <person name="Henrissat B."/>
            <person name="Grigoriev I.V."/>
            <person name="Hibbett D.S."/>
            <person name="Martin F."/>
        </authorList>
    </citation>
    <scope>NUCLEOTIDE SEQUENCE [LARGE SCALE GENOMIC DNA]</scope>
    <source>
        <strain evidence="1 2">FD-317 M1</strain>
    </source>
</reference>
<protein>
    <submittedName>
        <fullName evidence="1">Unplaced genomic scaffold GYMLUscaffold_91, whole genome shotgun sequence</fullName>
    </submittedName>
</protein>
<feature type="non-terminal residue" evidence="1">
    <location>
        <position position="135"/>
    </location>
</feature>
<proteinExistence type="predicted"/>
<gene>
    <name evidence="1" type="ORF">GYMLUDRAFT_179884</name>
</gene>
<keyword evidence="2" id="KW-1185">Reference proteome</keyword>
<evidence type="ECO:0000313" key="1">
    <source>
        <dbReference type="EMBL" id="KIK52645.1"/>
    </source>
</evidence>
<accession>A0A0D0AQN5</accession>
<dbReference type="EMBL" id="KN834839">
    <property type="protein sequence ID" value="KIK52645.1"/>
    <property type="molecule type" value="Genomic_DNA"/>
</dbReference>
<dbReference type="OrthoDB" id="3221235at2759"/>
<evidence type="ECO:0000313" key="2">
    <source>
        <dbReference type="Proteomes" id="UP000053593"/>
    </source>
</evidence>